<dbReference type="Proteomes" id="UP001194469">
    <property type="component" value="Unassembled WGS sequence"/>
</dbReference>
<dbReference type="EMBL" id="VRYY01000265">
    <property type="protein sequence ID" value="MBG3877319.1"/>
    <property type="molecule type" value="Genomic_DNA"/>
</dbReference>
<evidence type="ECO:0000313" key="1">
    <source>
        <dbReference type="EMBL" id="MBG3877319.1"/>
    </source>
</evidence>
<sequence length="136" mass="15797">MTEREAHVVHLHDRHGELYGVLLSPQVWAAVQNKVAPLLEQALEKMYPTARPEPMDDWQTFKDYWDFKYPFCADVHCDCCGAATEDWEHDPFHPFRLRNATLSGMLVFDCVKCGSSVRKKHFKDHICFEFTPASPK</sequence>
<protein>
    <submittedName>
        <fullName evidence="1">Uncharacterized protein</fullName>
    </submittedName>
</protein>
<comment type="caution">
    <text evidence="1">The sequence shown here is derived from an EMBL/GenBank/DDBJ whole genome shotgun (WGS) entry which is preliminary data.</text>
</comment>
<evidence type="ECO:0000313" key="2">
    <source>
        <dbReference type="Proteomes" id="UP001194469"/>
    </source>
</evidence>
<keyword evidence="2" id="KW-1185">Reference proteome</keyword>
<name>A0ABS0J4K3_9BACT</name>
<accession>A0ABS0J4K3</accession>
<reference evidence="1 2" key="1">
    <citation type="submission" date="2019-08" db="EMBL/GenBank/DDBJ databases">
        <authorList>
            <person name="Luo N."/>
        </authorList>
    </citation>
    <scope>NUCLEOTIDE SEQUENCE [LARGE SCALE GENOMIC DNA]</scope>
    <source>
        <strain evidence="1 2">NCIMB 9442</strain>
    </source>
</reference>
<gene>
    <name evidence="1" type="ORF">FVW20_09890</name>
</gene>
<dbReference type="RefSeq" id="WP_196609300.1">
    <property type="nucleotide sequence ID" value="NZ_VRYY01000265.1"/>
</dbReference>
<proteinExistence type="predicted"/>
<organism evidence="1 2">
    <name type="scientific">Nitratidesulfovibrio oxamicus</name>
    <dbReference type="NCBI Taxonomy" id="32016"/>
    <lineage>
        <taxon>Bacteria</taxon>
        <taxon>Pseudomonadati</taxon>
        <taxon>Thermodesulfobacteriota</taxon>
        <taxon>Desulfovibrionia</taxon>
        <taxon>Desulfovibrionales</taxon>
        <taxon>Desulfovibrionaceae</taxon>
        <taxon>Nitratidesulfovibrio</taxon>
    </lineage>
</organism>